<accession>A0ABR3UZW2</accession>
<sequence length="185" mass="21008">MKRLIPSSSVRYLSRANICFPLVDEASFRKQYREARDRVSPALLATMYAHTLTYWPYDAKLSSQHCPDERFIWNLASEALYSELYISPGIATVTAILLNIAGRPTTSMIGNGVILGAAVSLSHSLGLNRNPLSWAIPEAERYLRMKMWWCLLIHDRWYVPAPQLQCFPFLALPCLTPSFWGEKGV</sequence>
<dbReference type="InterPro" id="IPR050797">
    <property type="entry name" value="Carb_Metab_Trans_Reg"/>
</dbReference>
<evidence type="ECO:0000256" key="1">
    <source>
        <dbReference type="ARBA" id="ARBA00023242"/>
    </source>
</evidence>
<reference evidence="3 4" key="1">
    <citation type="journal article" date="2024" name="Commun. Biol.">
        <title>Comparative genomic analysis of thermophilic fungi reveals convergent evolutionary adaptations and gene losses.</title>
        <authorList>
            <person name="Steindorff A.S."/>
            <person name="Aguilar-Pontes M.V."/>
            <person name="Robinson A.J."/>
            <person name="Andreopoulos B."/>
            <person name="LaButti K."/>
            <person name="Kuo A."/>
            <person name="Mondo S."/>
            <person name="Riley R."/>
            <person name="Otillar R."/>
            <person name="Haridas S."/>
            <person name="Lipzen A."/>
            <person name="Grimwood J."/>
            <person name="Schmutz J."/>
            <person name="Clum A."/>
            <person name="Reid I.D."/>
            <person name="Moisan M.C."/>
            <person name="Butler G."/>
            <person name="Nguyen T.T.M."/>
            <person name="Dewar K."/>
            <person name="Conant G."/>
            <person name="Drula E."/>
            <person name="Henrissat B."/>
            <person name="Hansel C."/>
            <person name="Singer S."/>
            <person name="Hutchinson M.I."/>
            <person name="de Vries R.P."/>
            <person name="Natvig D.O."/>
            <person name="Powell A.J."/>
            <person name="Tsang A."/>
            <person name="Grigoriev I.V."/>
        </authorList>
    </citation>
    <scope>NUCLEOTIDE SEQUENCE [LARGE SCALE GENOMIC DNA]</scope>
    <source>
        <strain evidence="3 4">ATCC 24622</strain>
    </source>
</reference>
<organism evidence="3 4">
    <name type="scientific">Phialemonium thermophilum</name>
    <dbReference type="NCBI Taxonomy" id="223376"/>
    <lineage>
        <taxon>Eukaryota</taxon>
        <taxon>Fungi</taxon>
        <taxon>Dikarya</taxon>
        <taxon>Ascomycota</taxon>
        <taxon>Pezizomycotina</taxon>
        <taxon>Sordariomycetes</taxon>
        <taxon>Sordariomycetidae</taxon>
        <taxon>Cephalothecales</taxon>
        <taxon>Cephalothecaceae</taxon>
        <taxon>Phialemonium</taxon>
    </lineage>
</organism>
<evidence type="ECO:0000259" key="2">
    <source>
        <dbReference type="Pfam" id="PF04082"/>
    </source>
</evidence>
<proteinExistence type="predicted"/>
<dbReference type="Pfam" id="PF04082">
    <property type="entry name" value="Fungal_trans"/>
    <property type="match status" value="1"/>
</dbReference>
<dbReference type="CDD" id="cd12148">
    <property type="entry name" value="fungal_TF_MHR"/>
    <property type="match status" value="1"/>
</dbReference>
<name>A0ABR3UZW2_9PEZI</name>
<dbReference type="PANTHER" id="PTHR31668:SF10">
    <property type="entry name" value="ZN(II)2CYS6 TRANSCRIPTION FACTOR (EUROFUNG)"/>
    <property type="match status" value="1"/>
</dbReference>
<feature type="domain" description="Xylanolytic transcriptional activator regulatory" evidence="2">
    <location>
        <begin position="11"/>
        <end position="158"/>
    </location>
</feature>
<dbReference type="PANTHER" id="PTHR31668">
    <property type="entry name" value="GLUCOSE TRANSPORT TRANSCRIPTION REGULATOR RGT1-RELATED-RELATED"/>
    <property type="match status" value="1"/>
</dbReference>
<dbReference type="EMBL" id="JAZHXJ010003550">
    <property type="protein sequence ID" value="KAL1835079.1"/>
    <property type="molecule type" value="Genomic_DNA"/>
</dbReference>
<keyword evidence="4" id="KW-1185">Reference proteome</keyword>
<gene>
    <name evidence="3" type="ORF">VTK73DRAFT_6311</name>
</gene>
<evidence type="ECO:0000313" key="4">
    <source>
        <dbReference type="Proteomes" id="UP001586593"/>
    </source>
</evidence>
<comment type="caution">
    <text evidence="3">The sequence shown here is derived from an EMBL/GenBank/DDBJ whole genome shotgun (WGS) entry which is preliminary data.</text>
</comment>
<dbReference type="Proteomes" id="UP001586593">
    <property type="component" value="Unassembled WGS sequence"/>
</dbReference>
<keyword evidence="1" id="KW-0539">Nucleus</keyword>
<protein>
    <recommendedName>
        <fullName evidence="2">Xylanolytic transcriptional activator regulatory domain-containing protein</fullName>
    </recommendedName>
</protein>
<evidence type="ECO:0000313" key="3">
    <source>
        <dbReference type="EMBL" id="KAL1835079.1"/>
    </source>
</evidence>
<dbReference type="InterPro" id="IPR007219">
    <property type="entry name" value="XnlR_reg_dom"/>
</dbReference>